<evidence type="ECO:0000256" key="1">
    <source>
        <dbReference type="ARBA" id="ARBA00022679"/>
    </source>
</evidence>
<dbReference type="EMBL" id="NEVS01000004">
    <property type="protein sequence ID" value="OZI59536.1"/>
    <property type="molecule type" value="Genomic_DNA"/>
</dbReference>
<dbReference type="CDD" id="cd04301">
    <property type="entry name" value="NAT_SF"/>
    <property type="match status" value="1"/>
</dbReference>
<accession>A0A261UC71</accession>
<comment type="caution">
    <text evidence="4">The sequence shown here is derived from an EMBL/GenBank/DDBJ whole genome shotgun (WGS) entry which is preliminary data.</text>
</comment>
<dbReference type="AlphaFoldDB" id="A0A261UC71"/>
<proteinExistence type="predicted"/>
<dbReference type="Gene3D" id="3.40.630.30">
    <property type="match status" value="1"/>
</dbReference>
<dbReference type="PROSITE" id="PS51186">
    <property type="entry name" value="GNAT"/>
    <property type="match status" value="1"/>
</dbReference>
<protein>
    <submittedName>
        <fullName evidence="4">GNAT family N-acetyltransferase</fullName>
    </submittedName>
</protein>
<dbReference type="PANTHER" id="PTHR43877">
    <property type="entry name" value="AMINOALKYLPHOSPHONATE N-ACETYLTRANSFERASE-RELATED-RELATED"/>
    <property type="match status" value="1"/>
</dbReference>
<dbReference type="InterPro" id="IPR050832">
    <property type="entry name" value="Bact_Acetyltransf"/>
</dbReference>
<organism evidence="4 5">
    <name type="scientific">Bordetella genomosp. 11</name>
    <dbReference type="NCBI Taxonomy" id="1416808"/>
    <lineage>
        <taxon>Bacteria</taxon>
        <taxon>Pseudomonadati</taxon>
        <taxon>Pseudomonadota</taxon>
        <taxon>Betaproteobacteria</taxon>
        <taxon>Burkholderiales</taxon>
        <taxon>Alcaligenaceae</taxon>
        <taxon>Bordetella</taxon>
    </lineage>
</organism>
<evidence type="ECO:0000256" key="2">
    <source>
        <dbReference type="ARBA" id="ARBA00023315"/>
    </source>
</evidence>
<dbReference type="Proteomes" id="UP000215767">
    <property type="component" value="Unassembled WGS sequence"/>
</dbReference>
<keyword evidence="2" id="KW-0012">Acyltransferase</keyword>
<evidence type="ECO:0000259" key="3">
    <source>
        <dbReference type="PROSITE" id="PS51186"/>
    </source>
</evidence>
<name>A0A261UC71_9BORD</name>
<dbReference type="InterPro" id="IPR000182">
    <property type="entry name" value="GNAT_dom"/>
</dbReference>
<dbReference type="GO" id="GO:0016747">
    <property type="term" value="F:acyltransferase activity, transferring groups other than amino-acyl groups"/>
    <property type="evidence" value="ECO:0007669"/>
    <property type="project" value="InterPro"/>
</dbReference>
<evidence type="ECO:0000313" key="4">
    <source>
        <dbReference type="EMBL" id="OZI59536.1"/>
    </source>
</evidence>
<dbReference type="SUPFAM" id="SSF55729">
    <property type="entry name" value="Acyl-CoA N-acyltransferases (Nat)"/>
    <property type="match status" value="1"/>
</dbReference>
<keyword evidence="1 4" id="KW-0808">Transferase</keyword>
<feature type="domain" description="N-acetyltransferase" evidence="3">
    <location>
        <begin position="17"/>
        <end position="180"/>
    </location>
</feature>
<reference evidence="5" key="1">
    <citation type="submission" date="2017-05" db="EMBL/GenBank/DDBJ databases">
        <title>Complete and WGS of Bordetella genogroups.</title>
        <authorList>
            <person name="Spilker T."/>
            <person name="Lipuma J."/>
        </authorList>
    </citation>
    <scope>NUCLEOTIDE SEQUENCE [LARGE SCALE GENOMIC DNA]</scope>
    <source>
        <strain evidence="5">AU8856</strain>
    </source>
</reference>
<dbReference type="Pfam" id="PF00583">
    <property type="entry name" value="Acetyltransf_1"/>
    <property type="match status" value="1"/>
</dbReference>
<dbReference type="InterPro" id="IPR016181">
    <property type="entry name" value="Acyl_CoA_acyltransferase"/>
</dbReference>
<sequence length="181" mass="20089">MNMPATRTSRPALPDAIDFRLASPDRDAAELTALLHRAYARLGDMGLRYMAVDQTADITRQRMAMGECHLAVLDGAIVGTVLFKPTDRTRGSPWLDRPDIASLAQLAVDPLIQGAGLGNRLMALAETRARKSGAREIALDTAEPATHLRHWYSSRGYRFIEYAQWKHTNYRSVVMSKVLPA</sequence>
<gene>
    <name evidence="4" type="ORF">CAL28_08385</name>
</gene>
<dbReference type="PANTHER" id="PTHR43877:SF2">
    <property type="entry name" value="AMINOALKYLPHOSPHONATE N-ACETYLTRANSFERASE-RELATED"/>
    <property type="match status" value="1"/>
</dbReference>
<dbReference type="OrthoDB" id="9796381at2"/>
<evidence type="ECO:0000313" key="5">
    <source>
        <dbReference type="Proteomes" id="UP000215767"/>
    </source>
</evidence>
<keyword evidence="5" id="KW-1185">Reference proteome</keyword>